<keyword evidence="1" id="KW-0472">Membrane</keyword>
<evidence type="ECO:0000256" key="1">
    <source>
        <dbReference type="SAM" id="Phobius"/>
    </source>
</evidence>
<feature type="chain" id="PRO_5041958542" description="Extracellular membrane protein CFEM domain-containing protein" evidence="2">
    <location>
        <begin position="29"/>
        <end position="254"/>
    </location>
</feature>
<dbReference type="Proteomes" id="UP001287356">
    <property type="component" value="Unassembled WGS sequence"/>
</dbReference>
<sequence>MATARWTALARWSAGITALLLAVSILSAQHVAAQADATVSIQDSPAYTQLRACARRIVSEDDWLRAGLSCPAPWYNFCYCRGDLRTVATKYISSCIFTDCQYNSVDYTSVVSIYDAYCATALLASPTPTPTPTPPATAPDHAATVTSTISPGGTAVVIVATTIVHDSGSAGSAAPGTGTTFTTAVVAGNSPSQTLYSTLTFHSTREAASPPSGGGGGGLSQSDKIALGTGISIPLAALIVAVYVCLARRRGRGP</sequence>
<keyword evidence="2" id="KW-0732">Signal</keyword>
<proteinExistence type="predicted"/>
<evidence type="ECO:0000313" key="3">
    <source>
        <dbReference type="EMBL" id="KAK3375877.1"/>
    </source>
</evidence>
<feature type="signal peptide" evidence="2">
    <location>
        <begin position="1"/>
        <end position="28"/>
    </location>
</feature>
<protein>
    <recommendedName>
        <fullName evidence="5">Extracellular membrane protein CFEM domain-containing protein</fullName>
    </recommendedName>
</protein>
<evidence type="ECO:0000256" key="2">
    <source>
        <dbReference type="SAM" id="SignalP"/>
    </source>
</evidence>
<reference evidence="3" key="1">
    <citation type="journal article" date="2023" name="Mol. Phylogenet. Evol.">
        <title>Genome-scale phylogeny and comparative genomics of the fungal order Sordariales.</title>
        <authorList>
            <person name="Hensen N."/>
            <person name="Bonometti L."/>
            <person name="Westerberg I."/>
            <person name="Brannstrom I.O."/>
            <person name="Guillou S."/>
            <person name="Cros-Aarteil S."/>
            <person name="Calhoun S."/>
            <person name="Haridas S."/>
            <person name="Kuo A."/>
            <person name="Mondo S."/>
            <person name="Pangilinan J."/>
            <person name="Riley R."/>
            <person name="LaButti K."/>
            <person name="Andreopoulos B."/>
            <person name="Lipzen A."/>
            <person name="Chen C."/>
            <person name="Yan M."/>
            <person name="Daum C."/>
            <person name="Ng V."/>
            <person name="Clum A."/>
            <person name="Steindorff A."/>
            <person name="Ohm R.A."/>
            <person name="Martin F."/>
            <person name="Silar P."/>
            <person name="Natvig D.O."/>
            <person name="Lalanne C."/>
            <person name="Gautier V."/>
            <person name="Ament-Velasquez S.L."/>
            <person name="Kruys A."/>
            <person name="Hutchinson M.I."/>
            <person name="Powell A.J."/>
            <person name="Barry K."/>
            <person name="Miller A.N."/>
            <person name="Grigoriev I.V."/>
            <person name="Debuchy R."/>
            <person name="Gladieux P."/>
            <person name="Hiltunen Thoren M."/>
            <person name="Johannesson H."/>
        </authorList>
    </citation>
    <scope>NUCLEOTIDE SEQUENCE</scope>
    <source>
        <strain evidence="3">CBS 958.72</strain>
    </source>
</reference>
<keyword evidence="1" id="KW-0812">Transmembrane</keyword>
<organism evidence="3 4">
    <name type="scientific">Lasiosphaeria ovina</name>
    <dbReference type="NCBI Taxonomy" id="92902"/>
    <lineage>
        <taxon>Eukaryota</taxon>
        <taxon>Fungi</taxon>
        <taxon>Dikarya</taxon>
        <taxon>Ascomycota</taxon>
        <taxon>Pezizomycotina</taxon>
        <taxon>Sordariomycetes</taxon>
        <taxon>Sordariomycetidae</taxon>
        <taxon>Sordariales</taxon>
        <taxon>Lasiosphaeriaceae</taxon>
        <taxon>Lasiosphaeria</taxon>
    </lineage>
</organism>
<dbReference type="EMBL" id="JAULSN010000003">
    <property type="protein sequence ID" value="KAK3375877.1"/>
    <property type="molecule type" value="Genomic_DNA"/>
</dbReference>
<dbReference type="AlphaFoldDB" id="A0AAE0KGU0"/>
<evidence type="ECO:0008006" key="5">
    <source>
        <dbReference type="Google" id="ProtNLM"/>
    </source>
</evidence>
<name>A0AAE0KGU0_9PEZI</name>
<evidence type="ECO:0000313" key="4">
    <source>
        <dbReference type="Proteomes" id="UP001287356"/>
    </source>
</evidence>
<reference evidence="3" key="2">
    <citation type="submission" date="2023-06" db="EMBL/GenBank/DDBJ databases">
        <authorList>
            <consortium name="Lawrence Berkeley National Laboratory"/>
            <person name="Haridas S."/>
            <person name="Hensen N."/>
            <person name="Bonometti L."/>
            <person name="Westerberg I."/>
            <person name="Brannstrom I.O."/>
            <person name="Guillou S."/>
            <person name="Cros-Aarteil S."/>
            <person name="Calhoun S."/>
            <person name="Kuo A."/>
            <person name="Mondo S."/>
            <person name="Pangilinan J."/>
            <person name="Riley R."/>
            <person name="Labutti K."/>
            <person name="Andreopoulos B."/>
            <person name="Lipzen A."/>
            <person name="Chen C."/>
            <person name="Yanf M."/>
            <person name="Daum C."/>
            <person name="Ng V."/>
            <person name="Clum A."/>
            <person name="Steindorff A."/>
            <person name="Ohm R."/>
            <person name="Martin F."/>
            <person name="Silar P."/>
            <person name="Natvig D."/>
            <person name="Lalanne C."/>
            <person name="Gautier V."/>
            <person name="Ament-Velasquez S.L."/>
            <person name="Kruys A."/>
            <person name="Hutchinson M.I."/>
            <person name="Powell A.J."/>
            <person name="Barry K."/>
            <person name="Miller A.N."/>
            <person name="Grigoriev I.V."/>
            <person name="Debuchy R."/>
            <person name="Gladieux P."/>
            <person name="Thoren M.H."/>
            <person name="Johannesson H."/>
        </authorList>
    </citation>
    <scope>NUCLEOTIDE SEQUENCE</scope>
    <source>
        <strain evidence="3">CBS 958.72</strain>
    </source>
</reference>
<gene>
    <name evidence="3" type="ORF">B0T24DRAFT_698479</name>
</gene>
<keyword evidence="1" id="KW-1133">Transmembrane helix</keyword>
<keyword evidence="4" id="KW-1185">Reference proteome</keyword>
<feature type="transmembrane region" description="Helical" evidence="1">
    <location>
        <begin position="225"/>
        <end position="246"/>
    </location>
</feature>
<accession>A0AAE0KGU0</accession>
<comment type="caution">
    <text evidence="3">The sequence shown here is derived from an EMBL/GenBank/DDBJ whole genome shotgun (WGS) entry which is preliminary data.</text>
</comment>